<proteinExistence type="predicted"/>
<keyword evidence="2" id="KW-1185">Reference proteome</keyword>
<gene>
    <name evidence="1" type="ORF">B0H17DRAFT_1207987</name>
</gene>
<sequence length="84" mass="8653">MIEFDGNFALPLLRHPISSASAYLGLRGTFLNAALVRAVIMPAYLLFGYNNAVAGGGLPDLPVDAAAVVDGITKPIAVVMPAQG</sequence>
<dbReference type="AlphaFoldDB" id="A0AAD7G7H5"/>
<evidence type="ECO:0000313" key="1">
    <source>
        <dbReference type="EMBL" id="KAJ7674404.1"/>
    </source>
</evidence>
<dbReference type="EMBL" id="JARKIE010000154">
    <property type="protein sequence ID" value="KAJ7674404.1"/>
    <property type="molecule type" value="Genomic_DNA"/>
</dbReference>
<accession>A0AAD7G7H5</accession>
<reference evidence="1" key="1">
    <citation type="submission" date="2023-03" db="EMBL/GenBank/DDBJ databases">
        <title>Massive genome expansion in bonnet fungi (Mycena s.s.) driven by repeated elements and novel gene families across ecological guilds.</title>
        <authorList>
            <consortium name="Lawrence Berkeley National Laboratory"/>
            <person name="Harder C.B."/>
            <person name="Miyauchi S."/>
            <person name="Viragh M."/>
            <person name="Kuo A."/>
            <person name="Thoen E."/>
            <person name="Andreopoulos B."/>
            <person name="Lu D."/>
            <person name="Skrede I."/>
            <person name="Drula E."/>
            <person name="Henrissat B."/>
            <person name="Morin E."/>
            <person name="Kohler A."/>
            <person name="Barry K."/>
            <person name="LaButti K."/>
            <person name="Morin E."/>
            <person name="Salamov A."/>
            <person name="Lipzen A."/>
            <person name="Mereny Z."/>
            <person name="Hegedus B."/>
            <person name="Baldrian P."/>
            <person name="Stursova M."/>
            <person name="Weitz H."/>
            <person name="Taylor A."/>
            <person name="Grigoriev I.V."/>
            <person name="Nagy L.G."/>
            <person name="Martin F."/>
            <person name="Kauserud H."/>
        </authorList>
    </citation>
    <scope>NUCLEOTIDE SEQUENCE</scope>
    <source>
        <strain evidence="1">CBHHK067</strain>
    </source>
</reference>
<organism evidence="1 2">
    <name type="scientific">Mycena rosella</name>
    <name type="common">Pink bonnet</name>
    <name type="synonym">Agaricus rosellus</name>
    <dbReference type="NCBI Taxonomy" id="1033263"/>
    <lineage>
        <taxon>Eukaryota</taxon>
        <taxon>Fungi</taxon>
        <taxon>Dikarya</taxon>
        <taxon>Basidiomycota</taxon>
        <taxon>Agaricomycotina</taxon>
        <taxon>Agaricomycetes</taxon>
        <taxon>Agaricomycetidae</taxon>
        <taxon>Agaricales</taxon>
        <taxon>Marasmiineae</taxon>
        <taxon>Mycenaceae</taxon>
        <taxon>Mycena</taxon>
    </lineage>
</organism>
<evidence type="ECO:0000313" key="2">
    <source>
        <dbReference type="Proteomes" id="UP001221757"/>
    </source>
</evidence>
<comment type="caution">
    <text evidence="1">The sequence shown here is derived from an EMBL/GenBank/DDBJ whole genome shotgun (WGS) entry which is preliminary data.</text>
</comment>
<dbReference type="Proteomes" id="UP001221757">
    <property type="component" value="Unassembled WGS sequence"/>
</dbReference>
<protein>
    <submittedName>
        <fullName evidence="1">Uncharacterized protein</fullName>
    </submittedName>
</protein>
<name>A0AAD7G7H5_MYCRO</name>